<organism evidence="1 2">
    <name type="scientific">Amphimedon queenslandica</name>
    <name type="common">Sponge</name>
    <dbReference type="NCBI Taxonomy" id="400682"/>
    <lineage>
        <taxon>Eukaryota</taxon>
        <taxon>Metazoa</taxon>
        <taxon>Porifera</taxon>
        <taxon>Demospongiae</taxon>
        <taxon>Heteroscleromorpha</taxon>
        <taxon>Haplosclerida</taxon>
        <taxon>Niphatidae</taxon>
        <taxon>Amphimedon</taxon>
    </lineage>
</organism>
<sequence>MATKIDGCSNPEEFRCITSDVSQGIQTALDSIATEAFSKDIITSSEYQACIDGSATAENRRIKFLFTAIYEAINLDPKNLGRFLDVLKDMREPIITQNCHDPIKKMLEKDEGIDDC</sequence>
<dbReference type="KEGG" id="aqu:109587119"/>
<dbReference type="EnsemblMetazoa" id="XM_020003356.1">
    <property type="protein sequence ID" value="XP_019858915.1"/>
    <property type="gene ID" value="LOC109587119"/>
</dbReference>
<evidence type="ECO:0000313" key="1">
    <source>
        <dbReference type="EnsemblMetazoa" id="XP_019858915.1"/>
    </source>
</evidence>
<reference evidence="2" key="1">
    <citation type="journal article" date="2010" name="Nature">
        <title>The Amphimedon queenslandica genome and the evolution of animal complexity.</title>
        <authorList>
            <person name="Srivastava M."/>
            <person name="Simakov O."/>
            <person name="Chapman J."/>
            <person name="Fahey B."/>
            <person name="Gauthier M.E."/>
            <person name="Mitros T."/>
            <person name="Richards G.S."/>
            <person name="Conaco C."/>
            <person name="Dacre M."/>
            <person name="Hellsten U."/>
            <person name="Larroux C."/>
            <person name="Putnam N.H."/>
            <person name="Stanke M."/>
            <person name="Adamska M."/>
            <person name="Darling A."/>
            <person name="Degnan S.M."/>
            <person name="Oakley T.H."/>
            <person name="Plachetzki D.C."/>
            <person name="Zhai Y."/>
            <person name="Adamski M."/>
            <person name="Calcino A."/>
            <person name="Cummins S.F."/>
            <person name="Goodstein D.M."/>
            <person name="Harris C."/>
            <person name="Jackson D.J."/>
            <person name="Leys S.P."/>
            <person name="Shu S."/>
            <person name="Woodcroft B.J."/>
            <person name="Vervoort M."/>
            <person name="Kosik K.S."/>
            <person name="Manning G."/>
            <person name="Degnan B.M."/>
            <person name="Rokhsar D.S."/>
        </authorList>
    </citation>
    <scope>NUCLEOTIDE SEQUENCE [LARGE SCALE GENOMIC DNA]</scope>
</reference>
<dbReference type="Proteomes" id="UP000007879">
    <property type="component" value="Unassembled WGS sequence"/>
</dbReference>
<reference evidence="1" key="2">
    <citation type="submission" date="2024-06" db="UniProtKB">
        <authorList>
            <consortium name="EnsemblMetazoa"/>
        </authorList>
    </citation>
    <scope>IDENTIFICATION</scope>
</reference>
<proteinExistence type="predicted"/>
<dbReference type="AlphaFoldDB" id="A0AAN0JPF4"/>
<evidence type="ECO:0000313" key="2">
    <source>
        <dbReference type="Proteomes" id="UP000007879"/>
    </source>
</evidence>
<protein>
    <submittedName>
        <fullName evidence="1">Uncharacterized protein</fullName>
    </submittedName>
</protein>
<dbReference type="GeneID" id="109587119"/>
<name>A0AAN0JPF4_AMPQE</name>
<accession>A0AAN0JPF4</accession>
<dbReference type="RefSeq" id="XP_019858915.1">
    <property type="nucleotide sequence ID" value="XM_020003356.1"/>
</dbReference>
<keyword evidence="2" id="KW-1185">Reference proteome</keyword>